<evidence type="ECO:0000313" key="2">
    <source>
        <dbReference type="Proteomes" id="UP001596112"/>
    </source>
</evidence>
<organism evidence="1 2">
    <name type="scientific">Streptomyces heilongjiangensis</name>
    <dbReference type="NCBI Taxonomy" id="945052"/>
    <lineage>
        <taxon>Bacteria</taxon>
        <taxon>Bacillati</taxon>
        <taxon>Actinomycetota</taxon>
        <taxon>Actinomycetes</taxon>
        <taxon>Kitasatosporales</taxon>
        <taxon>Streptomycetaceae</taxon>
        <taxon>Streptomyces</taxon>
    </lineage>
</organism>
<dbReference type="Proteomes" id="UP001596112">
    <property type="component" value="Unassembled WGS sequence"/>
</dbReference>
<evidence type="ECO:0000313" key="1">
    <source>
        <dbReference type="EMBL" id="MFC5811043.1"/>
    </source>
</evidence>
<accession>A0ABW1BEH1</accession>
<name>A0ABW1BEH1_9ACTN</name>
<dbReference type="Gene3D" id="6.10.80.10">
    <property type="entry name" value="Hexameric tyrosine-coordinated heme protein (HTHP)"/>
    <property type="match status" value="1"/>
</dbReference>
<protein>
    <submittedName>
        <fullName evidence="1">Hexameric tyrosine-coordinated heme protein</fullName>
    </submittedName>
</protein>
<keyword evidence="2" id="KW-1185">Reference proteome</keyword>
<proteinExistence type="predicted"/>
<gene>
    <name evidence="1" type="ORF">ACFQGO_26690</name>
</gene>
<dbReference type="InterPro" id="IPR038125">
    <property type="entry name" value="HTHP_sf"/>
</dbReference>
<reference evidence="2" key="1">
    <citation type="journal article" date="2019" name="Int. J. Syst. Evol. Microbiol.">
        <title>The Global Catalogue of Microorganisms (GCM) 10K type strain sequencing project: providing services to taxonomists for standard genome sequencing and annotation.</title>
        <authorList>
            <consortium name="The Broad Institute Genomics Platform"/>
            <consortium name="The Broad Institute Genome Sequencing Center for Infectious Disease"/>
            <person name="Wu L."/>
            <person name="Ma J."/>
        </authorList>
    </citation>
    <scope>NUCLEOTIDE SEQUENCE [LARGE SCALE GENOMIC DNA]</scope>
    <source>
        <strain evidence="2">JCM 9918</strain>
    </source>
</reference>
<dbReference type="RefSeq" id="WP_272171148.1">
    <property type="nucleotide sequence ID" value="NZ_JAQOSL010000026.1"/>
</dbReference>
<dbReference type="Pfam" id="PF11534">
    <property type="entry name" value="HTHP"/>
    <property type="match status" value="1"/>
</dbReference>
<sequence>MAARLVVKATQPDDAARGRLRPEYAENADSLIAVAQVVAVEFATIAAANDYWREA</sequence>
<dbReference type="InterPro" id="IPR021111">
    <property type="entry name" value="Hexamer_Tyr-coord_heme_pr_HTHP"/>
</dbReference>
<comment type="caution">
    <text evidence="1">The sequence shown here is derived from an EMBL/GenBank/DDBJ whole genome shotgun (WGS) entry which is preliminary data.</text>
</comment>
<dbReference type="EMBL" id="JBHSNZ010000021">
    <property type="protein sequence ID" value="MFC5811043.1"/>
    <property type="molecule type" value="Genomic_DNA"/>
</dbReference>